<accession>M8DL08</accession>
<sequence length="188" mass="21512">MKLTVRKADGPGWLMIAEMVENGLYKVVTERCGEDPPYATILQFLHRLPRLLDRICGVEALEIQPSRVVSAKRAARAASREMEAARRKQSPGKSFQIISQELEKAAEWKREVTELTLWVKPGKKRTAITGETLKGMLVVEVTGSPRDSQTHDELRALLKKRFHAYDNDIELVEGYASQRKLYRITHRR</sequence>
<name>M8DL08_9BACL</name>
<dbReference type="GeneID" id="89499302"/>
<dbReference type="STRING" id="1300222.I532_01990"/>
<proteinExistence type="inferred from homology"/>
<dbReference type="Proteomes" id="UP000012081">
    <property type="component" value="Unassembled WGS sequence"/>
</dbReference>
<comment type="similarity">
    <text evidence="1">Belongs to the UPF0235 family.</text>
</comment>
<evidence type="ECO:0000313" key="2">
    <source>
        <dbReference type="EMBL" id="EMT54338.1"/>
    </source>
</evidence>
<dbReference type="NCBIfam" id="TIGR00251">
    <property type="entry name" value="DUF167 family protein"/>
    <property type="match status" value="1"/>
</dbReference>
<reference evidence="2 3" key="1">
    <citation type="submission" date="2013-03" db="EMBL/GenBank/DDBJ databases">
        <title>Assembly of a new bacterial strain Brevibacillus borstelensis AK1.</title>
        <authorList>
            <person name="Rajan I."/>
            <person name="PoliReddy D."/>
            <person name="Sugumar T."/>
            <person name="Rathinam K."/>
            <person name="Alqarawi S."/>
            <person name="Khalil A.B."/>
            <person name="Sivakumar N."/>
        </authorList>
    </citation>
    <scope>NUCLEOTIDE SEQUENCE [LARGE SCALE GENOMIC DNA]</scope>
    <source>
        <strain evidence="2 3">AK1</strain>
    </source>
</reference>
<protein>
    <submittedName>
        <fullName evidence="2">Uncharacterized protein</fullName>
    </submittedName>
</protein>
<dbReference type="Gene3D" id="3.30.1200.10">
    <property type="entry name" value="YggU-like"/>
    <property type="match status" value="1"/>
</dbReference>
<evidence type="ECO:0000256" key="1">
    <source>
        <dbReference type="ARBA" id="ARBA00010364"/>
    </source>
</evidence>
<dbReference type="OrthoDB" id="2476757at2"/>
<dbReference type="RefSeq" id="WP_003386069.1">
    <property type="nucleotide sequence ID" value="NZ_APBN01000001.1"/>
</dbReference>
<dbReference type="EMBL" id="APBN01000001">
    <property type="protein sequence ID" value="EMT54338.1"/>
    <property type="molecule type" value="Genomic_DNA"/>
</dbReference>
<organism evidence="2 3">
    <name type="scientific">Brevibacillus borstelensis AK1</name>
    <dbReference type="NCBI Taxonomy" id="1300222"/>
    <lineage>
        <taxon>Bacteria</taxon>
        <taxon>Bacillati</taxon>
        <taxon>Bacillota</taxon>
        <taxon>Bacilli</taxon>
        <taxon>Bacillales</taxon>
        <taxon>Paenibacillaceae</taxon>
        <taxon>Brevibacillus</taxon>
    </lineage>
</organism>
<dbReference type="SMART" id="SM01152">
    <property type="entry name" value="DUF167"/>
    <property type="match status" value="1"/>
</dbReference>
<comment type="caution">
    <text evidence="2">The sequence shown here is derived from an EMBL/GenBank/DDBJ whole genome shotgun (WGS) entry which is preliminary data.</text>
</comment>
<dbReference type="PATRIC" id="fig|1300222.3.peg.407"/>
<dbReference type="Pfam" id="PF11208">
    <property type="entry name" value="DUF2992"/>
    <property type="match status" value="1"/>
</dbReference>
<dbReference type="Pfam" id="PF02594">
    <property type="entry name" value="DUF167"/>
    <property type="match status" value="1"/>
</dbReference>
<gene>
    <name evidence="2" type="ORF">I532_01990</name>
</gene>
<dbReference type="AlphaFoldDB" id="M8DL08"/>
<dbReference type="SUPFAM" id="SSF69786">
    <property type="entry name" value="YggU-like"/>
    <property type="match status" value="1"/>
</dbReference>
<dbReference type="InterPro" id="IPR036591">
    <property type="entry name" value="YggU-like_sf"/>
</dbReference>
<dbReference type="InterPro" id="IPR016787">
    <property type="entry name" value="UCP021328"/>
</dbReference>
<dbReference type="InterPro" id="IPR003746">
    <property type="entry name" value="DUF167"/>
</dbReference>
<evidence type="ECO:0000313" key="3">
    <source>
        <dbReference type="Proteomes" id="UP000012081"/>
    </source>
</evidence>
<keyword evidence="3" id="KW-1185">Reference proteome</keyword>